<name>M5SGX5_9BACT</name>
<dbReference type="EMBL" id="ANOF01000125">
    <property type="protein sequence ID" value="EMI25444.1"/>
    <property type="molecule type" value="Genomic_DNA"/>
</dbReference>
<dbReference type="Proteomes" id="UP000011996">
    <property type="component" value="Unassembled WGS sequence"/>
</dbReference>
<protein>
    <submittedName>
        <fullName evidence="3">Uncharacterized protein</fullName>
    </submittedName>
</protein>
<evidence type="ECO:0000256" key="2">
    <source>
        <dbReference type="SAM" id="Phobius"/>
    </source>
</evidence>
<evidence type="ECO:0000256" key="1">
    <source>
        <dbReference type="SAM" id="MobiDB-lite"/>
    </source>
</evidence>
<evidence type="ECO:0000313" key="3">
    <source>
        <dbReference type="EMBL" id="EMI25444.1"/>
    </source>
</evidence>
<gene>
    <name evidence="3" type="ORF">RESH_03944</name>
</gene>
<dbReference type="STRING" id="1263868.RESH_03944"/>
<keyword evidence="2" id="KW-1133">Transmembrane helix</keyword>
<dbReference type="AlphaFoldDB" id="M5SGX5"/>
<comment type="caution">
    <text evidence="3">The sequence shown here is derived from an EMBL/GenBank/DDBJ whole genome shotgun (WGS) entry which is preliminary data.</text>
</comment>
<keyword evidence="2" id="KW-0472">Membrane</keyword>
<sequence length="688" mass="77047">MRASQTIMDADKIKQFFIFHGEKFVVGIVVLAAGWMVYSGLNMPNMLDEVQPERLTADANTVRASIDEDHNENILPEREPVFDILAETARKRTPVDATAYKMPHLLERKTIDTSIRRKDPVVHAPLELRVDSHIASIAILSRSGEYPLKDLEGAEALEVVEEEKPRPRSRRRGRGGMDEMMGMDGMGMDGMGMEQGMGMDMYGADMGMGMGMDPGMMGGMGSMSATAAGRRFNAKHNFGFTPTTKDSQLPVPQYAWFISGTAVIPHKAMAESFREALQSAEGYLPVRDQPLYFNYEVQRADVTNKSVDELADEDWILRYTREQNVKQAAFSWAGYAQEVVPEEYRDLNVTGYIPPVLLMDYTDFVTHPLIPMVSRREKQMKAREEMMREEKFGADDLELAGPGSAGMGMGGMGMDMGMDMGMGMEMDMGMQMGGMGSYGGMAMVEEDPVDYKLMRFYDFASNQDPNTPRPGRKYVYRMRLAVVDPNFPANALQQPKVSSLSGEVYQRVSKLMEAAEADKARKGHFQRWSDWSEPSPDISLPSFTDYYAGPVEVSRVKELEVKGKKVEYSPEPPTAKAVNLNYNLQFRTFMPVWMESLKPGSVLSYEGPAELIDPIDLVVKKVEDAKITSQTTVIDIDGGRVLPMTGESELEEPGMMLLFDENGSLKVTGEVEDQEMYRIYSFAEERGL</sequence>
<dbReference type="PATRIC" id="fig|1263868.3.peg.4261"/>
<keyword evidence="2" id="KW-0812">Transmembrane</keyword>
<reference evidence="3 4" key="1">
    <citation type="journal article" date="2013" name="Mar. Genomics">
        <title>Expression of sulfatases in Rhodopirellula baltica and the diversity of sulfatases in the genus Rhodopirellula.</title>
        <authorList>
            <person name="Wegner C.E."/>
            <person name="Richter-Heitmann T."/>
            <person name="Klindworth A."/>
            <person name="Klockow C."/>
            <person name="Richter M."/>
            <person name="Achstetter T."/>
            <person name="Glockner F.O."/>
            <person name="Harder J."/>
        </authorList>
    </citation>
    <scope>NUCLEOTIDE SEQUENCE [LARGE SCALE GENOMIC DNA]</scope>
    <source>
        <strain evidence="3 4">SH398</strain>
    </source>
</reference>
<feature type="transmembrane region" description="Helical" evidence="2">
    <location>
        <begin position="21"/>
        <end position="41"/>
    </location>
</feature>
<organism evidence="3 4">
    <name type="scientific">Rhodopirellula europaea SH398</name>
    <dbReference type="NCBI Taxonomy" id="1263868"/>
    <lineage>
        <taxon>Bacteria</taxon>
        <taxon>Pseudomonadati</taxon>
        <taxon>Planctomycetota</taxon>
        <taxon>Planctomycetia</taxon>
        <taxon>Pirellulales</taxon>
        <taxon>Pirellulaceae</taxon>
        <taxon>Rhodopirellula</taxon>
    </lineage>
</organism>
<accession>M5SGX5</accession>
<evidence type="ECO:0000313" key="4">
    <source>
        <dbReference type="Proteomes" id="UP000011996"/>
    </source>
</evidence>
<proteinExistence type="predicted"/>
<feature type="region of interest" description="Disordered" evidence="1">
    <location>
        <begin position="160"/>
        <end position="182"/>
    </location>
</feature>